<evidence type="ECO:0000313" key="3">
    <source>
        <dbReference type="Proteomes" id="UP000176915"/>
    </source>
</evidence>
<evidence type="ECO:0008006" key="4">
    <source>
        <dbReference type="Google" id="ProtNLM"/>
    </source>
</evidence>
<dbReference type="Proteomes" id="UP000176915">
    <property type="component" value="Unassembled WGS sequence"/>
</dbReference>
<reference evidence="2 3" key="1">
    <citation type="journal article" date="2016" name="Nat. Commun.">
        <title>Thousands of microbial genomes shed light on interconnected biogeochemical processes in an aquifer system.</title>
        <authorList>
            <person name="Anantharaman K."/>
            <person name="Brown C.T."/>
            <person name="Hug L.A."/>
            <person name="Sharon I."/>
            <person name="Castelle C.J."/>
            <person name="Probst A.J."/>
            <person name="Thomas B.C."/>
            <person name="Singh A."/>
            <person name="Wilkins M.J."/>
            <person name="Karaoz U."/>
            <person name="Brodie E.L."/>
            <person name="Williams K.H."/>
            <person name="Hubbard S.S."/>
            <person name="Banfield J.F."/>
        </authorList>
    </citation>
    <scope>NUCLEOTIDE SEQUENCE [LARGE SCALE GENOMIC DNA]</scope>
</reference>
<evidence type="ECO:0000313" key="2">
    <source>
        <dbReference type="EMBL" id="OGF31098.1"/>
    </source>
</evidence>
<proteinExistence type="predicted"/>
<name>A0A1F5SWJ0_9BACT</name>
<organism evidence="2 3">
    <name type="scientific">Candidatus Falkowbacteria bacterium RIFCSPLOWO2_12_FULL_45_13</name>
    <dbReference type="NCBI Taxonomy" id="1797991"/>
    <lineage>
        <taxon>Bacteria</taxon>
        <taxon>Candidatus Falkowiibacteriota</taxon>
    </lineage>
</organism>
<sequence length="101" mass="11882">MPQINDSQSILFIVISISILGLTFFICWAIYYLARILQQSFQIVKEMRDRLCKVDTVIDSLKEKIEHSASYLLLIGEGIKKLIEIMKGREEKKKKYKRERS</sequence>
<keyword evidence="1" id="KW-1133">Transmembrane helix</keyword>
<keyword evidence="1" id="KW-0812">Transmembrane</keyword>
<dbReference type="AlphaFoldDB" id="A0A1F5SWJ0"/>
<gene>
    <name evidence="2" type="ORF">A3H09_04170</name>
</gene>
<accession>A0A1F5SWJ0</accession>
<feature type="transmembrane region" description="Helical" evidence="1">
    <location>
        <begin position="12"/>
        <end position="34"/>
    </location>
</feature>
<protein>
    <recommendedName>
        <fullName evidence="4">DUF948 domain-containing protein</fullName>
    </recommendedName>
</protein>
<evidence type="ECO:0000256" key="1">
    <source>
        <dbReference type="SAM" id="Phobius"/>
    </source>
</evidence>
<keyword evidence="1" id="KW-0472">Membrane</keyword>
<dbReference type="EMBL" id="MFFY01000032">
    <property type="protein sequence ID" value="OGF31098.1"/>
    <property type="molecule type" value="Genomic_DNA"/>
</dbReference>
<comment type="caution">
    <text evidence="2">The sequence shown here is derived from an EMBL/GenBank/DDBJ whole genome shotgun (WGS) entry which is preliminary data.</text>
</comment>